<keyword evidence="3" id="KW-0121">Carboxypeptidase</keyword>
<dbReference type="Proteomes" id="UP000321776">
    <property type="component" value="Unassembled WGS sequence"/>
</dbReference>
<dbReference type="EMBL" id="JAZHGA010000005">
    <property type="protein sequence ID" value="MEM5339749.1"/>
    <property type="molecule type" value="Genomic_DNA"/>
</dbReference>
<reference evidence="2 5" key="3">
    <citation type="submission" date="2024-01" db="EMBL/GenBank/DDBJ databases">
        <title>The diversity of rhizobia nodulating Mimosa spp. in eleven states of Brazil covering several biomes is determined by host plant, location, and edaphic factors.</title>
        <authorList>
            <person name="Rouws L."/>
            <person name="Barauna A."/>
            <person name="Beukes C."/>
            <person name="De Faria S.M."/>
            <person name="Gross E."/>
            <person name="Dos Reis Junior F.B."/>
            <person name="Simon M."/>
            <person name="Maluk M."/>
            <person name="Odee D.W."/>
            <person name="Kenicer G."/>
            <person name="Young J.P.W."/>
            <person name="Reis V.M."/>
            <person name="Zilli J."/>
            <person name="James E.K."/>
        </authorList>
    </citation>
    <scope>NUCLEOTIDE SEQUENCE [LARGE SCALE GENOMIC DNA]</scope>
    <source>
        <strain evidence="2 5">JPY530</strain>
    </source>
</reference>
<keyword evidence="3" id="KW-0378">Hydrolase</keyword>
<name>A0A5C6VHD7_9BURK</name>
<evidence type="ECO:0000313" key="3">
    <source>
        <dbReference type="EMBL" id="TXC84104.1"/>
    </source>
</evidence>
<keyword evidence="3" id="KW-0645">Protease</keyword>
<dbReference type="EMBL" id="VOQS01000003">
    <property type="protein sequence ID" value="TXC84104.1"/>
    <property type="molecule type" value="Genomic_DNA"/>
</dbReference>
<evidence type="ECO:0000256" key="1">
    <source>
        <dbReference type="SAM" id="SignalP"/>
    </source>
</evidence>
<protein>
    <submittedName>
        <fullName evidence="3">Carboxypeptidase regulatory-like domain-containing protein</fullName>
    </submittedName>
</protein>
<feature type="chain" id="PRO_5023087983" evidence="1">
    <location>
        <begin position="26"/>
        <end position="153"/>
    </location>
</feature>
<dbReference type="GO" id="GO:0004180">
    <property type="term" value="F:carboxypeptidase activity"/>
    <property type="evidence" value="ECO:0007669"/>
    <property type="project" value="UniProtKB-KW"/>
</dbReference>
<dbReference type="RefSeq" id="WP_147236244.1">
    <property type="nucleotide sequence ID" value="NZ_JAZHFZ010000013.1"/>
</dbReference>
<reference evidence="3" key="2">
    <citation type="submission" date="2019-08" db="EMBL/GenBank/DDBJ databases">
        <authorList>
            <person name="Im W.-T."/>
        </authorList>
    </citation>
    <scope>NUCLEOTIDE SEQUENCE</scope>
    <source>
        <strain evidence="3">NF 2-5-3</strain>
    </source>
</reference>
<dbReference type="Proteomes" id="UP001481677">
    <property type="component" value="Unassembled WGS sequence"/>
</dbReference>
<reference evidence="3 4" key="1">
    <citation type="journal article" date="2018" name="Int. J. Syst. Evol. Microbiol.">
        <title>Paraburkholderia azotifigens sp. nov., a nitrogen-fixing bacterium isolated from paddy soil.</title>
        <authorList>
            <person name="Choi G.M."/>
            <person name="Im W.T."/>
        </authorList>
    </citation>
    <scope>NUCLEOTIDE SEQUENCE [LARGE SCALE GENOMIC DNA]</scope>
    <source>
        <strain evidence="3 4">NF 2-5-3</strain>
    </source>
</reference>
<proteinExistence type="predicted"/>
<evidence type="ECO:0000313" key="2">
    <source>
        <dbReference type="EMBL" id="MEM5339749.1"/>
    </source>
</evidence>
<keyword evidence="1" id="KW-0732">Signal</keyword>
<accession>A0A5C6VHD7</accession>
<gene>
    <name evidence="3" type="ORF">FRZ40_27730</name>
    <name evidence="2" type="ORF">V4C56_08920</name>
</gene>
<evidence type="ECO:0000313" key="5">
    <source>
        <dbReference type="Proteomes" id="UP001481677"/>
    </source>
</evidence>
<keyword evidence="5" id="KW-1185">Reference proteome</keyword>
<organism evidence="3 4">
    <name type="scientific">Paraburkholderia azotifigens</name>
    <dbReference type="NCBI Taxonomy" id="2057004"/>
    <lineage>
        <taxon>Bacteria</taxon>
        <taxon>Pseudomonadati</taxon>
        <taxon>Pseudomonadota</taxon>
        <taxon>Betaproteobacteria</taxon>
        <taxon>Burkholderiales</taxon>
        <taxon>Burkholderiaceae</taxon>
        <taxon>Paraburkholderia</taxon>
    </lineage>
</organism>
<dbReference type="AlphaFoldDB" id="A0A5C6VHD7"/>
<evidence type="ECO:0000313" key="4">
    <source>
        <dbReference type="Proteomes" id="UP000321776"/>
    </source>
</evidence>
<feature type="signal peptide" evidence="1">
    <location>
        <begin position="1"/>
        <end position="25"/>
    </location>
</feature>
<comment type="caution">
    <text evidence="3">The sequence shown here is derived from an EMBL/GenBank/DDBJ whole genome shotgun (WGS) entry which is preliminary data.</text>
</comment>
<sequence>MSIFRARVFSTALLFGAILCVSVSAQPLPAPAEQNGIRYVTGGIGEDEVKAFHSVAARYNVRITLSAKSGHYLSDVDVKISAGTRSLLVVRTAGPFLFVHLPAGQYQISARDRHVTETRKVVVPGRGGIDVHFSWEDPDRHDVMQICTGCRTP</sequence>